<organism evidence="2 3">
    <name type="scientific">Paraburkholderia phymatum (strain DSM 17167 / CIP 108236 / LMG 21445 / STM815)</name>
    <name type="common">Burkholderia phymatum</name>
    <dbReference type="NCBI Taxonomy" id="391038"/>
    <lineage>
        <taxon>Bacteria</taxon>
        <taxon>Pseudomonadati</taxon>
        <taxon>Pseudomonadota</taxon>
        <taxon>Betaproteobacteria</taxon>
        <taxon>Burkholderiales</taxon>
        <taxon>Burkholderiaceae</taxon>
        <taxon>Paraburkholderia</taxon>
    </lineage>
</organism>
<keyword evidence="3" id="KW-1185">Reference proteome</keyword>
<dbReference type="InterPro" id="IPR051397">
    <property type="entry name" value="Zn-ADH-like_protein"/>
</dbReference>
<dbReference type="HOGENOM" id="CLU_1178461_0_0_4"/>
<dbReference type="Gene3D" id="3.90.180.10">
    <property type="entry name" value="Medium-chain alcohol dehydrogenases, catalytic domain"/>
    <property type="match status" value="1"/>
</dbReference>
<dbReference type="InterPro" id="IPR011032">
    <property type="entry name" value="GroES-like_sf"/>
</dbReference>
<dbReference type="GO" id="GO:0016491">
    <property type="term" value="F:oxidoreductase activity"/>
    <property type="evidence" value="ECO:0007669"/>
    <property type="project" value="InterPro"/>
</dbReference>
<evidence type="ECO:0000313" key="2">
    <source>
        <dbReference type="EMBL" id="ACC75464.1"/>
    </source>
</evidence>
<dbReference type="Proteomes" id="UP000001192">
    <property type="component" value="Plasmid pBPHY01"/>
</dbReference>
<dbReference type="KEGG" id="bph:Bphy_6434"/>
<proteinExistence type="predicted"/>
<protein>
    <submittedName>
        <fullName evidence="2">Alcohol dehydrogenase GroES domain protein</fullName>
    </submittedName>
</protein>
<gene>
    <name evidence="2" type="ordered locus">Bphy_6434</name>
</gene>
<geneLocation type="plasmid" evidence="2 3">
    <name>pBPHY01</name>
</geneLocation>
<name>B2JWY7_PARP8</name>
<dbReference type="PANTHER" id="PTHR43677:SF4">
    <property type="entry name" value="QUINONE OXIDOREDUCTASE-LIKE PROTEIN 2"/>
    <property type="match status" value="1"/>
</dbReference>
<sequence precursor="true">MRERIGIDWRRCRSSCRSSIPAVLRALPKRSRCVTKAVQQIEVKAIGINRAEVMYRSGEYTIQPRFPATLGYEASGVVAAVGSGVKDFAVGDAVSVVPAFSFADYGMYGERVNAPVHAVVKNPPSLSFEDAAATWMMFATAYGDGDRASSRGLIFRGRRCPRRLVPFVAGQFDGMLRAVRLRVKGNTARAIAGSSGVGMLRRFSAALPETWRYKPGTMLTVWRIPAPVRYGKMGP</sequence>
<evidence type="ECO:0000259" key="1">
    <source>
        <dbReference type="SMART" id="SM00829"/>
    </source>
</evidence>
<evidence type="ECO:0000313" key="3">
    <source>
        <dbReference type="Proteomes" id="UP000001192"/>
    </source>
</evidence>
<dbReference type="InterPro" id="IPR020843">
    <property type="entry name" value="ER"/>
</dbReference>
<dbReference type="AlphaFoldDB" id="B2JWY7"/>
<dbReference type="SUPFAM" id="SSF50129">
    <property type="entry name" value="GroES-like"/>
    <property type="match status" value="1"/>
</dbReference>
<accession>B2JWY7</accession>
<dbReference type="SMART" id="SM00829">
    <property type="entry name" value="PKS_ER"/>
    <property type="match status" value="1"/>
</dbReference>
<dbReference type="PANTHER" id="PTHR43677">
    <property type="entry name" value="SHORT-CHAIN DEHYDROGENASE/REDUCTASE"/>
    <property type="match status" value="1"/>
</dbReference>
<dbReference type="InterPro" id="IPR013154">
    <property type="entry name" value="ADH-like_N"/>
</dbReference>
<dbReference type="Pfam" id="PF08240">
    <property type="entry name" value="ADH_N"/>
    <property type="match status" value="1"/>
</dbReference>
<reference evidence="3" key="1">
    <citation type="journal article" date="2014" name="Stand. Genomic Sci.">
        <title>Complete genome sequence of Burkholderia phymatum STM815(T), a broad host range and efficient nitrogen-fixing symbiont of Mimosa species.</title>
        <authorList>
            <person name="Moulin L."/>
            <person name="Klonowska A."/>
            <person name="Caroline B."/>
            <person name="Booth K."/>
            <person name="Vriezen J.A."/>
            <person name="Melkonian R."/>
            <person name="James E.K."/>
            <person name="Young J.P."/>
            <person name="Bena G."/>
            <person name="Hauser L."/>
            <person name="Land M."/>
            <person name="Kyrpides N."/>
            <person name="Bruce D."/>
            <person name="Chain P."/>
            <person name="Copeland A."/>
            <person name="Pitluck S."/>
            <person name="Woyke T."/>
            <person name="Lizotte-Waniewski M."/>
            <person name="Bristow J."/>
            <person name="Riley M."/>
        </authorList>
    </citation>
    <scope>NUCLEOTIDE SEQUENCE [LARGE SCALE GENOMIC DNA]</scope>
    <source>
        <strain evidence="3">DSM 17167 / CIP 108236 / LMG 21445 / STM815</strain>
        <plasmid evidence="3">Plasmid pBPHY01</plasmid>
    </source>
</reference>
<dbReference type="EMBL" id="CP001045">
    <property type="protein sequence ID" value="ACC75464.1"/>
    <property type="molecule type" value="Genomic_DNA"/>
</dbReference>
<feature type="domain" description="Enoyl reductase (ER)" evidence="1">
    <location>
        <begin position="19"/>
        <end position="200"/>
    </location>
</feature>
<keyword evidence="2" id="KW-0614">Plasmid</keyword>